<dbReference type="GO" id="GO:0000981">
    <property type="term" value="F:DNA-binding transcription factor activity, RNA polymerase II-specific"/>
    <property type="evidence" value="ECO:0007669"/>
    <property type="project" value="InterPro"/>
</dbReference>
<dbReference type="InterPro" id="IPR051615">
    <property type="entry name" value="Transcr_Regulatory_Elem"/>
</dbReference>
<dbReference type="SMART" id="SM00906">
    <property type="entry name" value="Fungal_trans"/>
    <property type="match status" value="1"/>
</dbReference>
<evidence type="ECO:0000256" key="5">
    <source>
        <dbReference type="ARBA" id="ARBA00023125"/>
    </source>
</evidence>
<dbReference type="GO" id="GO:0005634">
    <property type="term" value="C:nucleus"/>
    <property type="evidence" value="ECO:0007669"/>
    <property type="project" value="UniProtKB-SubCell"/>
</dbReference>
<dbReference type="CDD" id="cd12148">
    <property type="entry name" value="fungal_TF_MHR"/>
    <property type="match status" value="1"/>
</dbReference>
<dbReference type="PROSITE" id="PS50048">
    <property type="entry name" value="ZN2_CY6_FUNGAL_2"/>
    <property type="match status" value="1"/>
</dbReference>
<dbReference type="PANTHER" id="PTHR31313:SF77">
    <property type="entry name" value="ZN(II)2CYS6 TRANSCRIPTION FACTOR (EUROFUNG)"/>
    <property type="match status" value="1"/>
</dbReference>
<keyword evidence="11" id="KW-1185">Reference proteome</keyword>
<dbReference type="SMART" id="SM00066">
    <property type="entry name" value="GAL4"/>
    <property type="match status" value="1"/>
</dbReference>
<evidence type="ECO:0000256" key="3">
    <source>
        <dbReference type="ARBA" id="ARBA00022833"/>
    </source>
</evidence>
<keyword evidence="3" id="KW-0862">Zinc</keyword>
<dbReference type="EMBL" id="ML736210">
    <property type="protein sequence ID" value="KAE8378324.1"/>
    <property type="molecule type" value="Genomic_DNA"/>
</dbReference>
<protein>
    <submittedName>
        <fullName evidence="10">Fungal-specific transcription factor domain-containing protein</fullName>
    </submittedName>
</protein>
<dbReference type="PANTHER" id="PTHR31313">
    <property type="entry name" value="TY1 ENHANCER ACTIVATOR"/>
    <property type="match status" value="1"/>
</dbReference>
<dbReference type="Proteomes" id="UP000326198">
    <property type="component" value="Unassembled WGS sequence"/>
</dbReference>
<comment type="subcellular location">
    <subcellularLocation>
        <location evidence="1">Nucleus</location>
    </subcellularLocation>
</comment>
<evidence type="ECO:0000313" key="10">
    <source>
        <dbReference type="EMBL" id="KAE8378324.1"/>
    </source>
</evidence>
<dbReference type="PROSITE" id="PS00463">
    <property type="entry name" value="ZN2_CY6_FUNGAL_1"/>
    <property type="match status" value="1"/>
</dbReference>
<evidence type="ECO:0000256" key="4">
    <source>
        <dbReference type="ARBA" id="ARBA00023015"/>
    </source>
</evidence>
<proteinExistence type="predicted"/>
<dbReference type="SUPFAM" id="SSF57701">
    <property type="entry name" value="Zn2/Cys6 DNA-binding domain"/>
    <property type="match status" value="1"/>
</dbReference>
<accession>A0A5N7B984</accession>
<dbReference type="GO" id="GO:0009893">
    <property type="term" value="P:positive regulation of metabolic process"/>
    <property type="evidence" value="ECO:0007669"/>
    <property type="project" value="UniProtKB-ARBA"/>
</dbReference>
<sequence>MTPTKQSHRRKNVTTACFACRESKIKCDGAKPICSHCEIKGRSCHYQLGVDKRKLSLRLAVDLLVNRVGQLCQFINDQGLQPPKMSDEDDSALRHLLQARGMEDIQSALRRSEKNEKSAPVHKVTLNRPSISEAENPFMEELNPDLLDPNLFLLSFPEVIKDAPHDISHSGTAASLPGASDDSVFQACSDDTFVEINTGSPTGARCGINDSPLQAKDSGSENETQENIVQPRPNVTRLPLSIQQLLSKEPKSQHGTSVKDDSQSDSEGVEELVNQLSDRMGSLQIGSDGHVRYYGPTSHFNLLRMPTPDNLTIHRTVRQDGPDVLDRLGVNKEIPAGFEEHLINLYFTWHNPLFQVVDREMYEPARQQWRTKMEETPYYSEALTNAMCCLGAAFEPRYHPDFITYPRSVSDFFADRAKALLEIELDSPTLATVQAMVVLSAHDVGCKRNSRGWLYSGMAMRLAFDLGLHIDTAHYVTEGSISAAEAELRRSVFWGTFTVDHLWGFFLGRPVRINMEDVTVDKPGRHQVKENDRKWVPYGLPSPPPACLAAPVPDPVDLLSQYRIQLCEIMTPLGHVLYGCSRVSKRILQGLNETTTDRLLKWKANLPKVLQIDLDNTDAPVLPHILLLHMQYHQTIIHAHRPWISKRYIQPQPPQGPGHVHARKMCTESAITISQLLHLYETHYTFRRMNVQAVSITCSAALMLIFATIASLKPEGDQEISAYLSVCFRALEEFGISWESAKRAQNFLISLQRRWESRIRSYNSAKRVMSQSQSRSQSCFPTSKKPRMSTEPTLCPGETGVLAGEQDVRAFDPAGSGFPIDADMMVELDWLCTETMEDMSP</sequence>
<feature type="compositionally biased region" description="Basic and acidic residues" evidence="8">
    <location>
        <begin position="248"/>
        <end position="262"/>
    </location>
</feature>
<organism evidence="10 11">
    <name type="scientific">Aspergillus bertholletiae</name>
    <dbReference type="NCBI Taxonomy" id="1226010"/>
    <lineage>
        <taxon>Eukaryota</taxon>
        <taxon>Fungi</taxon>
        <taxon>Dikarya</taxon>
        <taxon>Ascomycota</taxon>
        <taxon>Pezizomycotina</taxon>
        <taxon>Eurotiomycetes</taxon>
        <taxon>Eurotiomycetidae</taxon>
        <taxon>Eurotiales</taxon>
        <taxon>Aspergillaceae</taxon>
        <taxon>Aspergillus</taxon>
        <taxon>Aspergillus subgen. Circumdati</taxon>
    </lineage>
</organism>
<gene>
    <name evidence="10" type="ORF">BDV26DRAFT_192433</name>
</gene>
<keyword evidence="2" id="KW-0479">Metal-binding</keyword>
<evidence type="ECO:0000259" key="9">
    <source>
        <dbReference type="PROSITE" id="PS50048"/>
    </source>
</evidence>
<evidence type="ECO:0000256" key="1">
    <source>
        <dbReference type="ARBA" id="ARBA00004123"/>
    </source>
</evidence>
<dbReference type="AlphaFoldDB" id="A0A5N7B984"/>
<dbReference type="GO" id="GO:0003677">
    <property type="term" value="F:DNA binding"/>
    <property type="evidence" value="ECO:0007669"/>
    <property type="project" value="UniProtKB-KW"/>
</dbReference>
<dbReference type="InterPro" id="IPR036864">
    <property type="entry name" value="Zn2-C6_fun-type_DNA-bd_sf"/>
</dbReference>
<feature type="region of interest" description="Disordered" evidence="8">
    <location>
        <begin position="198"/>
        <end position="270"/>
    </location>
</feature>
<evidence type="ECO:0000313" key="11">
    <source>
        <dbReference type="Proteomes" id="UP000326198"/>
    </source>
</evidence>
<feature type="domain" description="Zn(2)-C6 fungal-type" evidence="9">
    <location>
        <begin position="16"/>
        <end position="46"/>
    </location>
</feature>
<dbReference type="Gene3D" id="4.10.240.10">
    <property type="entry name" value="Zn(2)-C6 fungal-type DNA-binding domain"/>
    <property type="match status" value="1"/>
</dbReference>
<evidence type="ECO:0000256" key="6">
    <source>
        <dbReference type="ARBA" id="ARBA00023163"/>
    </source>
</evidence>
<keyword evidence="7" id="KW-0539">Nucleus</keyword>
<dbReference type="Pfam" id="PF00172">
    <property type="entry name" value="Zn_clus"/>
    <property type="match status" value="1"/>
</dbReference>
<dbReference type="OrthoDB" id="2154091at2759"/>
<dbReference type="CDD" id="cd00067">
    <property type="entry name" value="GAL4"/>
    <property type="match status" value="1"/>
</dbReference>
<dbReference type="GO" id="GO:0006351">
    <property type="term" value="P:DNA-templated transcription"/>
    <property type="evidence" value="ECO:0007669"/>
    <property type="project" value="InterPro"/>
</dbReference>
<name>A0A5N7B984_9EURO</name>
<dbReference type="InterPro" id="IPR007219">
    <property type="entry name" value="XnlR_reg_dom"/>
</dbReference>
<dbReference type="Pfam" id="PF04082">
    <property type="entry name" value="Fungal_trans"/>
    <property type="match status" value="1"/>
</dbReference>
<reference evidence="10 11" key="1">
    <citation type="submission" date="2019-04" db="EMBL/GenBank/DDBJ databases">
        <title>Friends and foes A comparative genomics studyof 23 Aspergillus species from section Flavi.</title>
        <authorList>
            <consortium name="DOE Joint Genome Institute"/>
            <person name="Kjaerbolling I."/>
            <person name="Vesth T."/>
            <person name="Frisvad J.C."/>
            <person name="Nybo J.L."/>
            <person name="Theobald S."/>
            <person name="Kildgaard S."/>
            <person name="Isbrandt T."/>
            <person name="Kuo A."/>
            <person name="Sato A."/>
            <person name="Lyhne E.K."/>
            <person name="Kogle M.E."/>
            <person name="Wiebenga A."/>
            <person name="Kun R.S."/>
            <person name="Lubbers R.J."/>
            <person name="Makela M.R."/>
            <person name="Barry K."/>
            <person name="Chovatia M."/>
            <person name="Clum A."/>
            <person name="Daum C."/>
            <person name="Haridas S."/>
            <person name="He G."/>
            <person name="LaButti K."/>
            <person name="Lipzen A."/>
            <person name="Mondo S."/>
            <person name="Riley R."/>
            <person name="Salamov A."/>
            <person name="Simmons B.A."/>
            <person name="Magnuson J.K."/>
            <person name="Henrissat B."/>
            <person name="Mortensen U.H."/>
            <person name="Larsen T.O."/>
            <person name="Devries R.P."/>
            <person name="Grigoriev I.V."/>
            <person name="Machida M."/>
            <person name="Baker S.E."/>
            <person name="Andersen M.R."/>
        </authorList>
    </citation>
    <scope>NUCLEOTIDE SEQUENCE [LARGE SCALE GENOMIC DNA]</scope>
    <source>
        <strain evidence="10 11">IBT 29228</strain>
    </source>
</reference>
<evidence type="ECO:0000256" key="8">
    <source>
        <dbReference type="SAM" id="MobiDB-lite"/>
    </source>
</evidence>
<keyword evidence="5" id="KW-0238">DNA-binding</keyword>
<feature type="region of interest" description="Disordered" evidence="8">
    <location>
        <begin position="773"/>
        <end position="793"/>
    </location>
</feature>
<evidence type="ECO:0000256" key="7">
    <source>
        <dbReference type="ARBA" id="ARBA00023242"/>
    </source>
</evidence>
<evidence type="ECO:0000256" key="2">
    <source>
        <dbReference type="ARBA" id="ARBA00022723"/>
    </source>
</evidence>
<keyword evidence="4" id="KW-0805">Transcription regulation</keyword>
<keyword evidence="6" id="KW-0804">Transcription</keyword>
<dbReference type="GO" id="GO:0008270">
    <property type="term" value="F:zinc ion binding"/>
    <property type="evidence" value="ECO:0007669"/>
    <property type="project" value="InterPro"/>
</dbReference>
<dbReference type="InterPro" id="IPR001138">
    <property type="entry name" value="Zn2Cys6_DnaBD"/>
</dbReference>